<feature type="compositionally biased region" description="Basic and acidic residues" evidence="1">
    <location>
        <begin position="110"/>
        <end position="133"/>
    </location>
</feature>
<feature type="compositionally biased region" description="Acidic residues" evidence="1">
    <location>
        <begin position="38"/>
        <end position="47"/>
    </location>
</feature>
<feature type="compositionally biased region" description="Acidic residues" evidence="1">
    <location>
        <begin position="134"/>
        <end position="150"/>
    </location>
</feature>
<keyword evidence="3" id="KW-1185">Reference proteome</keyword>
<name>A0A9N9TBA4_DIABA</name>
<evidence type="ECO:0000256" key="1">
    <source>
        <dbReference type="SAM" id="MobiDB-lite"/>
    </source>
</evidence>
<dbReference type="EMBL" id="OU898283">
    <property type="protein sequence ID" value="CAG9839889.1"/>
    <property type="molecule type" value="Genomic_DNA"/>
</dbReference>
<reference evidence="2" key="1">
    <citation type="submission" date="2022-01" db="EMBL/GenBank/DDBJ databases">
        <authorList>
            <person name="King R."/>
        </authorList>
    </citation>
    <scope>NUCLEOTIDE SEQUENCE</scope>
</reference>
<feature type="compositionally biased region" description="Basic and acidic residues" evidence="1">
    <location>
        <begin position="48"/>
        <end position="68"/>
    </location>
</feature>
<evidence type="ECO:0000313" key="3">
    <source>
        <dbReference type="Proteomes" id="UP001153709"/>
    </source>
</evidence>
<organism evidence="2 3">
    <name type="scientific">Diabrotica balteata</name>
    <name type="common">Banded cucumber beetle</name>
    <dbReference type="NCBI Taxonomy" id="107213"/>
    <lineage>
        <taxon>Eukaryota</taxon>
        <taxon>Metazoa</taxon>
        <taxon>Ecdysozoa</taxon>
        <taxon>Arthropoda</taxon>
        <taxon>Hexapoda</taxon>
        <taxon>Insecta</taxon>
        <taxon>Pterygota</taxon>
        <taxon>Neoptera</taxon>
        <taxon>Endopterygota</taxon>
        <taxon>Coleoptera</taxon>
        <taxon>Polyphaga</taxon>
        <taxon>Cucujiformia</taxon>
        <taxon>Chrysomeloidea</taxon>
        <taxon>Chrysomelidae</taxon>
        <taxon>Galerucinae</taxon>
        <taxon>Diabroticina</taxon>
        <taxon>Diabroticites</taxon>
        <taxon>Diabrotica</taxon>
    </lineage>
</organism>
<feature type="region of interest" description="Disordered" evidence="1">
    <location>
        <begin position="261"/>
        <end position="310"/>
    </location>
</feature>
<sequence length="310" mass="35240">MGSPLKKAESKNAENREKITENEVNKEESQIASKEAAAEEIEEEDDRFSETDELDRSLKSNDCRSIELKEEEEEDDRFSETKDMSEDYEFDVPSDTEGASVVIPTQSPSLRDKTVKEEILNVSQDEKQSSETIERDDEQEIDVVTLEEDKESVKDGTSDGVQLEESTKDNHEKLTESPQISSNSEDSVKESITSSVDDKLECLQKSKDSVSIEQNVIRADQQQNIQDQIAIEDDDCKEENNKITEDNDKYDDMKNSFQDIVQDDEKDEVSTTTTDTEKILSSQDLSNNQDKAEEIESDTIDNQEIGNYKL</sequence>
<evidence type="ECO:0000313" key="2">
    <source>
        <dbReference type="EMBL" id="CAG9839889.1"/>
    </source>
</evidence>
<proteinExistence type="predicted"/>
<feature type="compositionally biased region" description="Basic and acidic residues" evidence="1">
    <location>
        <begin position="1"/>
        <end position="29"/>
    </location>
</feature>
<feature type="region of interest" description="Disordered" evidence="1">
    <location>
        <begin position="1"/>
        <end position="198"/>
    </location>
</feature>
<feature type="compositionally biased region" description="Basic and acidic residues" evidence="1">
    <location>
        <begin position="165"/>
        <end position="175"/>
    </location>
</feature>
<dbReference type="AlphaFoldDB" id="A0A9N9TBA4"/>
<dbReference type="Proteomes" id="UP001153709">
    <property type="component" value="Chromosome 8"/>
</dbReference>
<gene>
    <name evidence="2" type="ORF">DIABBA_LOCUS12611</name>
</gene>
<feature type="compositionally biased region" description="Polar residues" evidence="1">
    <location>
        <begin position="270"/>
        <end position="289"/>
    </location>
</feature>
<protein>
    <submittedName>
        <fullName evidence="2">Uncharacterized protein</fullName>
    </submittedName>
</protein>
<accession>A0A9N9TBA4</accession>
<feature type="compositionally biased region" description="Polar residues" evidence="1">
    <location>
        <begin position="176"/>
        <end position="195"/>
    </location>
</feature>